<dbReference type="GO" id="GO:0005802">
    <property type="term" value="C:trans-Golgi network"/>
    <property type="evidence" value="ECO:0007669"/>
    <property type="project" value="TreeGrafter"/>
</dbReference>
<evidence type="ECO:0000313" key="15">
    <source>
        <dbReference type="Proteomes" id="UP000515124"/>
    </source>
</evidence>
<feature type="transmembrane region" description="Helical" evidence="12">
    <location>
        <begin position="698"/>
        <end position="719"/>
    </location>
</feature>
<evidence type="ECO:0000256" key="12">
    <source>
        <dbReference type="SAM" id="Phobius"/>
    </source>
</evidence>
<keyword evidence="7 12" id="KW-1133">Transmembrane helix</keyword>
<organism evidence="15 16">
    <name type="scientific">Prunus avium</name>
    <name type="common">Cherry</name>
    <name type="synonym">Cerasus avium</name>
    <dbReference type="NCBI Taxonomy" id="42229"/>
    <lineage>
        <taxon>Eukaryota</taxon>
        <taxon>Viridiplantae</taxon>
        <taxon>Streptophyta</taxon>
        <taxon>Embryophyta</taxon>
        <taxon>Tracheophyta</taxon>
        <taxon>Spermatophyta</taxon>
        <taxon>Magnoliopsida</taxon>
        <taxon>eudicotyledons</taxon>
        <taxon>Gunneridae</taxon>
        <taxon>Pentapetalae</taxon>
        <taxon>rosids</taxon>
        <taxon>fabids</taxon>
        <taxon>Rosales</taxon>
        <taxon>Rosaceae</taxon>
        <taxon>Amygdaloideae</taxon>
        <taxon>Amygdaleae</taxon>
        <taxon>Prunus</taxon>
    </lineage>
</organism>
<dbReference type="Pfam" id="PF03105">
    <property type="entry name" value="SPX"/>
    <property type="match status" value="1"/>
</dbReference>
<comment type="subcellular location">
    <subcellularLocation>
        <location evidence="1">Cell membrane</location>
        <topology evidence="1">Multi-pass membrane protein</topology>
    </subcellularLocation>
</comment>
<protein>
    <submittedName>
        <fullName evidence="16">Phosphate transporter PHO1 homolog 10</fullName>
    </submittedName>
</protein>
<evidence type="ECO:0000256" key="6">
    <source>
        <dbReference type="ARBA" id="ARBA00022692"/>
    </source>
</evidence>
<feature type="coiled-coil region" evidence="10">
    <location>
        <begin position="124"/>
        <end position="151"/>
    </location>
</feature>
<feature type="compositionally biased region" description="Basic residues" evidence="11">
    <location>
        <begin position="159"/>
        <end position="170"/>
    </location>
</feature>
<feature type="transmembrane region" description="Helical" evidence="12">
    <location>
        <begin position="652"/>
        <end position="670"/>
    </location>
</feature>
<dbReference type="AlphaFoldDB" id="A0A6P5RWW3"/>
<feature type="transmembrane region" description="Helical" evidence="12">
    <location>
        <begin position="557"/>
        <end position="577"/>
    </location>
</feature>
<evidence type="ECO:0000259" key="13">
    <source>
        <dbReference type="PROSITE" id="PS51380"/>
    </source>
</evidence>
<dbReference type="GeneID" id="110751407"/>
<feature type="compositionally biased region" description="Polar residues" evidence="11">
    <location>
        <begin position="173"/>
        <end position="188"/>
    </location>
</feature>
<dbReference type="GO" id="GO:0006817">
    <property type="term" value="P:phosphate ion transport"/>
    <property type="evidence" value="ECO:0007669"/>
    <property type="project" value="UniProtKB-KW"/>
</dbReference>
<dbReference type="GO" id="GO:0005886">
    <property type="term" value="C:plasma membrane"/>
    <property type="evidence" value="ECO:0007669"/>
    <property type="project" value="UniProtKB-SubCell"/>
</dbReference>
<evidence type="ECO:0000259" key="14">
    <source>
        <dbReference type="PROSITE" id="PS51382"/>
    </source>
</evidence>
<reference evidence="16" key="1">
    <citation type="submission" date="2025-08" db="UniProtKB">
        <authorList>
            <consortium name="RefSeq"/>
        </authorList>
    </citation>
    <scope>IDENTIFICATION</scope>
</reference>
<accession>A0A6P5RWW3</accession>
<dbReference type="PANTHER" id="PTHR10783:SF104">
    <property type="entry name" value="PHOSPHATE TRANSPORTER PHO1 HOMOLOG 10"/>
    <property type="match status" value="1"/>
</dbReference>
<dbReference type="KEGG" id="pavi:110751407"/>
<dbReference type="PROSITE" id="PS51380">
    <property type="entry name" value="EXS"/>
    <property type="match status" value="1"/>
</dbReference>
<feature type="region of interest" description="Disordered" evidence="11">
    <location>
        <begin position="159"/>
        <end position="224"/>
    </location>
</feature>
<gene>
    <name evidence="16" type="primary">LOC110751407</name>
</gene>
<sequence length="783" mass="91137">MKFGKEFKKKMVPEWAEAYMDYNGLKRILRELREYKQRKHSRDLLDHKTAAAGAPPPNRTISGIELQISSLHGDIEDQVIDVNTLHGDGCRQFYKTKFLKQSEEGGEIEVTFFRKLDEELNKVNTFYKDKVKEVKQEANHLDKQMEALVALRIKVKNRKQYGSNSKRHRNSAVPLTSNKSSAADTSGNEPMGLTSENEKHQREPSPGASEVNPTHIKNPGSDDREVLNIYDYQEDPLEVLEHVKIKNTLESPISTIKCVFKDSREEELSFDKEELKRVEERLRAVFIQFYHKLQLLKHYSFMNLSAFSKIMKKYEKITSRRAARSYMLIVDNSDFGSSDEVTNLLERAEATFIQNFSNSNRREGMKSLRPKAKREKHGVTFFSGFFCGCSIALMVAIILRIEARKLMDKEEGAQYLENIFPLYSLFGYITLHLLMYAADIYFWRRYRVNYAFIFGFKKGTELGYREVFLLSSGLAVLALGGLLANLHLDMDSSAEKYKTLTELVPLGLLILVLAITFCPFNIIYRSSRFFFIWCLFRCICAPLYPETFPDFFLADQLTSQVQALRSFVLYICYYGLGEYSRRQTKCHSHGVYNTLYFIIAVIPFWMRFLQCIRRFCEEKDVKHMCNGLKYFSTIVAVIIRTAYELKKGKTSWMVLALICSAVATTMNMYWDIVVDWGLLRTKSKNKYLRDRLLVSHKIIYFAAMVLNVVLRLAWMQLVLEFKLSTVHKMTISTIIAFLEVIRRGIWSFFRLENEHLNNVGEYRAFKSVPLPFSYYDEDADKDE</sequence>
<keyword evidence="8 12" id="KW-0472">Membrane</keyword>
<evidence type="ECO:0000256" key="5">
    <source>
        <dbReference type="ARBA" id="ARBA00022592"/>
    </source>
</evidence>
<evidence type="ECO:0000256" key="9">
    <source>
        <dbReference type="ARBA" id="ARBA00043939"/>
    </source>
</evidence>
<comment type="function">
    <text evidence="9">May transport inorganic phosphate (Pi).</text>
</comment>
<dbReference type="Pfam" id="PF03124">
    <property type="entry name" value="EXS"/>
    <property type="match status" value="1"/>
</dbReference>
<dbReference type="GO" id="GO:0016036">
    <property type="term" value="P:cellular response to phosphate starvation"/>
    <property type="evidence" value="ECO:0007669"/>
    <property type="project" value="TreeGrafter"/>
</dbReference>
<feature type="transmembrane region" description="Helical" evidence="12">
    <location>
        <begin position="529"/>
        <end position="545"/>
    </location>
</feature>
<dbReference type="CDD" id="cd14476">
    <property type="entry name" value="SPX_PHO1_like"/>
    <property type="match status" value="1"/>
</dbReference>
<keyword evidence="3" id="KW-0813">Transport</keyword>
<feature type="domain" description="EXS" evidence="13">
    <location>
        <begin position="587"/>
        <end position="782"/>
    </location>
</feature>
<keyword evidence="15" id="KW-1185">Reference proteome</keyword>
<keyword evidence="6 12" id="KW-0812">Transmembrane</keyword>
<keyword evidence="10" id="KW-0175">Coiled coil</keyword>
<dbReference type="Proteomes" id="UP000515124">
    <property type="component" value="Unplaced"/>
</dbReference>
<feature type="transmembrane region" description="Helical" evidence="12">
    <location>
        <begin position="462"/>
        <end position="483"/>
    </location>
</feature>
<feature type="transmembrane region" description="Helical" evidence="12">
    <location>
        <begin position="379"/>
        <end position="399"/>
    </location>
</feature>
<evidence type="ECO:0000256" key="3">
    <source>
        <dbReference type="ARBA" id="ARBA00022448"/>
    </source>
</evidence>
<dbReference type="InterPro" id="IPR004331">
    <property type="entry name" value="SPX_dom"/>
</dbReference>
<dbReference type="RefSeq" id="XP_021807569.1">
    <property type="nucleotide sequence ID" value="XM_021951877.1"/>
</dbReference>
<feature type="transmembrane region" description="Helical" evidence="12">
    <location>
        <begin position="503"/>
        <end position="522"/>
    </location>
</feature>
<feature type="domain" description="SPX" evidence="14">
    <location>
        <begin position="1"/>
        <end position="328"/>
    </location>
</feature>
<proteinExistence type="inferred from homology"/>
<evidence type="ECO:0000256" key="8">
    <source>
        <dbReference type="ARBA" id="ARBA00023136"/>
    </source>
</evidence>
<keyword evidence="5" id="KW-0592">Phosphate transport</keyword>
<evidence type="ECO:0000256" key="4">
    <source>
        <dbReference type="ARBA" id="ARBA00022475"/>
    </source>
</evidence>
<feature type="transmembrane region" description="Helical" evidence="12">
    <location>
        <begin position="419"/>
        <end position="442"/>
    </location>
</feature>
<dbReference type="PANTHER" id="PTHR10783">
    <property type="entry name" value="XENOTROPIC AND POLYTROPIC RETROVIRUS RECEPTOR 1-RELATED"/>
    <property type="match status" value="1"/>
</dbReference>
<keyword evidence="4" id="KW-1003">Cell membrane</keyword>
<evidence type="ECO:0000313" key="16">
    <source>
        <dbReference type="RefSeq" id="XP_021807569.1"/>
    </source>
</evidence>
<feature type="transmembrane region" description="Helical" evidence="12">
    <location>
        <begin position="589"/>
        <end position="608"/>
    </location>
</feature>
<dbReference type="InterPro" id="IPR034092">
    <property type="entry name" value="PHO1_SPX"/>
</dbReference>
<evidence type="ECO:0000256" key="1">
    <source>
        <dbReference type="ARBA" id="ARBA00004651"/>
    </source>
</evidence>
<dbReference type="GO" id="GO:0000822">
    <property type="term" value="F:inositol hexakisphosphate binding"/>
    <property type="evidence" value="ECO:0007669"/>
    <property type="project" value="TreeGrafter"/>
</dbReference>
<evidence type="ECO:0000256" key="11">
    <source>
        <dbReference type="SAM" id="MobiDB-lite"/>
    </source>
</evidence>
<evidence type="ECO:0000256" key="7">
    <source>
        <dbReference type="ARBA" id="ARBA00022989"/>
    </source>
</evidence>
<name>A0A6P5RWW3_PRUAV</name>
<evidence type="ECO:0000256" key="10">
    <source>
        <dbReference type="SAM" id="Coils"/>
    </source>
</evidence>
<dbReference type="PROSITE" id="PS51382">
    <property type="entry name" value="SPX"/>
    <property type="match status" value="1"/>
</dbReference>
<comment type="similarity">
    <text evidence="2">Belongs to the SYG1 (TC 2.A.94) family.</text>
</comment>
<dbReference type="InterPro" id="IPR004342">
    <property type="entry name" value="EXS_C"/>
</dbReference>
<evidence type="ECO:0000256" key="2">
    <source>
        <dbReference type="ARBA" id="ARBA00009665"/>
    </source>
</evidence>